<protein>
    <submittedName>
        <fullName evidence="2">Uncharacterized protein</fullName>
    </submittedName>
</protein>
<keyword evidence="1" id="KW-0812">Transmembrane</keyword>
<evidence type="ECO:0000313" key="2">
    <source>
        <dbReference type="EMBL" id="KKN32775.1"/>
    </source>
</evidence>
<gene>
    <name evidence="2" type="ORF">LCGC14_0810440</name>
</gene>
<reference evidence="2" key="1">
    <citation type="journal article" date="2015" name="Nature">
        <title>Complex archaea that bridge the gap between prokaryotes and eukaryotes.</title>
        <authorList>
            <person name="Spang A."/>
            <person name="Saw J.H."/>
            <person name="Jorgensen S.L."/>
            <person name="Zaremba-Niedzwiedzka K."/>
            <person name="Martijn J."/>
            <person name="Lind A.E."/>
            <person name="van Eijk R."/>
            <person name="Schleper C."/>
            <person name="Guy L."/>
            <person name="Ettema T.J."/>
        </authorList>
    </citation>
    <scope>NUCLEOTIDE SEQUENCE</scope>
</reference>
<dbReference type="AlphaFoldDB" id="A0A0F9PM01"/>
<comment type="caution">
    <text evidence="2">The sequence shown here is derived from an EMBL/GenBank/DDBJ whole genome shotgun (WGS) entry which is preliminary data.</text>
</comment>
<proteinExistence type="predicted"/>
<keyword evidence="1" id="KW-1133">Transmembrane helix</keyword>
<feature type="transmembrane region" description="Helical" evidence="1">
    <location>
        <begin position="12"/>
        <end position="32"/>
    </location>
</feature>
<evidence type="ECO:0000256" key="1">
    <source>
        <dbReference type="SAM" id="Phobius"/>
    </source>
</evidence>
<name>A0A0F9PM01_9ZZZZ</name>
<dbReference type="EMBL" id="LAZR01002229">
    <property type="protein sequence ID" value="KKN32775.1"/>
    <property type="molecule type" value="Genomic_DNA"/>
</dbReference>
<accession>A0A0F9PM01</accession>
<keyword evidence="1" id="KW-0472">Membrane</keyword>
<organism evidence="2">
    <name type="scientific">marine sediment metagenome</name>
    <dbReference type="NCBI Taxonomy" id="412755"/>
    <lineage>
        <taxon>unclassified sequences</taxon>
        <taxon>metagenomes</taxon>
        <taxon>ecological metagenomes</taxon>
    </lineage>
</organism>
<sequence length="38" mass="4496">MIYWLEFIVHDYWLAFVVTSIVFAGIAGRMVYDLVLED</sequence>